<dbReference type="GO" id="GO:0003677">
    <property type="term" value="F:DNA binding"/>
    <property type="evidence" value="ECO:0007669"/>
    <property type="project" value="InterPro"/>
</dbReference>
<dbReference type="AlphaFoldDB" id="A0A2P8I5L7"/>
<gene>
    <name evidence="2" type="ORF">B0I31_108210</name>
</gene>
<evidence type="ECO:0000259" key="1">
    <source>
        <dbReference type="PROSITE" id="PS50943"/>
    </source>
</evidence>
<dbReference type="CDD" id="cd00093">
    <property type="entry name" value="HTH_XRE"/>
    <property type="match status" value="1"/>
</dbReference>
<dbReference type="Pfam" id="PF19054">
    <property type="entry name" value="DUF5753"/>
    <property type="match status" value="1"/>
</dbReference>
<accession>A0A2P8I5L7</accession>
<dbReference type="Proteomes" id="UP000241118">
    <property type="component" value="Unassembled WGS sequence"/>
</dbReference>
<sequence length="287" mass="31793">MAFTSPTVAAWELGLRLRERRELMDITAASAAKAIHTGQSFVSGVETGRVKINARKLAELAAVLDFDEDEVGELQQLREAAGKRAWWSPYSAMFSAEVLRYFGFEAGAESIRAYSAGLITSLLQTEDYAMAIMNGGAPSIRLAEANRRVEVRMKRQQRLEGGDPIRLTTVIAESGLRQMVGGREVMAAQLRHLAAKIDQHPDTLDVRIVPFSADYHNAIGGSTFYILGFAGGRLPDLVWQETVSTTDLIDQPMRIREYSLAHSQAMDHALDRSESLRLIEQIGKELE</sequence>
<dbReference type="PROSITE" id="PS50943">
    <property type="entry name" value="HTH_CROC1"/>
    <property type="match status" value="1"/>
</dbReference>
<protein>
    <submittedName>
        <fullName evidence="2">Helix-turn-helix protein</fullName>
    </submittedName>
</protein>
<dbReference type="Gene3D" id="1.10.260.40">
    <property type="entry name" value="lambda repressor-like DNA-binding domains"/>
    <property type="match status" value="1"/>
</dbReference>
<proteinExistence type="predicted"/>
<evidence type="ECO:0000313" key="3">
    <source>
        <dbReference type="Proteomes" id="UP000241118"/>
    </source>
</evidence>
<evidence type="ECO:0000313" key="2">
    <source>
        <dbReference type="EMBL" id="PSL53763.1"/>
    </source>
</evidence>
<dbReference type="OrthoDB" id="4285266at2"/>
<organism evidence="2 3">
    <name type="scientific">Saccharothrix carnea</name>
    <dbReference type="NCBI Taxonomy" id="1280637"/>
    <lineage>
        <taxon>Bacteria</taxon>
        <taxon>Bacillati</taxon>
        <taxon>Actinomycetota</taxon>
        <taxon>Actinomycetes</taxon>
        <taxon>Pseudonocardiales</taxon>
        <taxon>Pseudonocardiaceae</taxon>
        <taxon>Saccharothrix</taxon>
    </lineage>
</organism>
<dbReference type="SUPFAM" id="SSF47413">
    <property type="entry name" value="lambda repressor-like DNA-binding domains"/>
    <property type="match status" value="1"/>
</dbReference>
<feature type="domain" description="HTH cro/C1-type" evidence="1">
    <location>
        <begin position="17"/>
        <end position="71"/>
    </location>
</feature>
<keyword evidence="3" id="KW-1185">Reference proteome</keyword>
<dbReference type="SMART" id="SM00530">
    <property type="entry name" value="HTH_XRE"/>
    <property type="match status" value="1"/>
</dbReference>
<dbReference type="InterPro" id="IPR043917">
    <property type="entry name" value="DUF5753"/>
</dbReference>
<dbReference type="Pfam" id="PF13560">
    <property type="entry name" value="HTH_31"/>
    <property type="match status" value="1"/>
</dbReference>
<dbReference type="EMBL" id="PYAX01000008">
    <property type="protein sequence ID" value="PSL53763.1"/>
    <property type="molecule type" value="Genomic_DNA"/>
</dbReference>
<comment type="caution">
    <text evidence="2">The sequence shown here is derived from an EMBL/GenBank/DDBJ whole genome shotgun (WGS) entry which is preliminary data.</text>
</comment>
<dbReference type="RefSeq" id="WP_106617746.1">
    <property type="nucleotide sequence ID" value="NZ_PYAX01000008.1"/>
</dbReference>
<reference evidence="2 3" key="1">
    <citation type="submission" date="2018-03" db="EMBL/GenBank/DDBJ databases">
        <title>Genomic Encyclopedia of Type Strains, Phase III (KMG-III): the genomes of soil and plant-associated and newly described type strains.</title>
        <authorList>
            <person name="Whitman W."/>
        </authorList>
    </citation>
    <scope>NUCLEOTIDE SEQUENCE [LARGE SCALE GENOMIC DNA]</scope>
    <source>
        <strain evidence="2 3">CGMCC 4.7097</strain>
    </source>
</reference>
<name>A0A2P8I5L7_SACCR</name>
<dbReference type="InterPro" id="IPR001387">
    <property type="entry name" value="Cro/C1-type_HTH"/>
</dbReference>
<dbReference type="InterPro" id="IPR010982">
    <property type="entry name" value="Lambda_DNA-bd_dom_sf"/>
</dbReference>